<dbReference type="InterPro" id="IPR055344">
    <property type="entry name" value="SecD_SecF_C_bact"/>
</dbReference>
<evidence type="ECO:0000256" key="9">
    <source>
        <dbReference type="HAMAP-Rule" id="MF_01463"/>
    </source>
</evidence>
<dbReference type="eggNOG" id="COG0342">
    <property type="taxonomic scope" value="Bacteria"/>
</dbReference>
<dbReference type="InterPro" id="IPR001036">
    <property type="entry name" value="Acrflvin-R"/>
</dbReference>
<dbReference type="Pfam" id="PF21760">
    <property type="entry name" value="SecD_1st"/>
    <property type="match status" value="1"/>
</dbReference>
<keyword evidence="4 9" id="KW-0812">Transmembrane</keyword>
<evidence type="ECO:0000313" key="13">
    <source>
        <dbReference type="EMBL" id="ADG82067.1"/>
    </source>
</evidence>
<comment type="function">
    <text evidence="9">Part of the Sec protein translocase complex. Interacts with the SecYEG preprotein conducting channel. SecDF uses the proton motive force (PMF) to complete protein translocation after the ATP-dependent function of SecA.</text>
</comment>
<evidence type="ECO:0000259" key="11">
    <source>
        <dbReference type="Pfam" id="PF21760"/>
    </source>
</evidence>
<dbReference type="InterPro" id="IPR054384">
    <property type="entry name" value="SecDF_P1_head"/>
</dbReference>
<keyword evidence="5 9" id="KW-0653">Protein transport</keyword>
<dbReference type="InterPro" id="IPR048631">
    <property type="entry name" value="SecD_1st"/>
</dbReference>
<dbReference type="GO" id="GO:0043952">
    <property type="term" value="P:protein transport by the Sec complex"/>
    <property type="evidence" value="ECO:0007669"/>
    <property type="project" value="UniProtKB-UniRule"/>
</dbReference>
<evidence type="ECO:0000256" key="4">
    <source>
        <dbReference type="ARBA" id="ARBA00022692"/>
    </source>
</evidence>
<dbReference type="NCBIfam" id="TIGR01129">
    <property type="entry name" value="secD"/>
    <property type="match status" value="1"/>
</dbReference>
<evidence type="ECO:0000259" key="10">
    <source>
        <dbReference type="Pfam" id="PF02355"/>
    </source>
</evidence>
<comment type="subunit">
    <text evidence="9">Forms a complex with SecF. Part of the essential Sec protein translocation apparatus which comprises SecA, SecYEG and auxiliary proteins SecDF. Other proteins may also be involved.</text>
</comment>
<gene>
    <name evidence="9" type="primary">secD</name>
    <name evidence="13" type="ordered locus">TherJR_1203</name>
</gene>
<feature type="domain" description="SecDF P1 head subdomain" evidence="12">
    <location>
        <begin position="122"/>
        <end position="226"/>
    </location>
</feature>
<keyword evidence="6 9" id="KW-1133">Transmembrane helix</keyword>
<sequence length="412" mass="44692">MRTKSLISLLLTIALIAVSGYLLIHFKVFQKHINLGLDLQGGLHVVMEAVDTPEAPVTDDSLDRVKAVIERRVNETGVKEPIIQREGKRRLIVELAGIKNPDAAIDLIGKTAVLQFKTSDGKVVVSGSDLKDAQAAKNPTTGEIYVALEFNKEGTKKFADVTSELVQKYSETDPRRRIGIYLDQQQLQNPVVREPIPNGRAQINGYNTLEEAAKMAVLLRSGALPVNMEKVYTQTVGPTLGADSLAKSTKAGIVGIIAILIFMIAYYRIPGLIANVALAAYALIVLGLLAALQATLTLPGIAGFLLSIGMAVDANIIIFERVKEELREGNSLRRSIESGFSRAFWTVFDSNVTTLIAAAILYYFGTGAIRGFAVTLSIGILASMFTAITLTRFMLRNLADSKLITNKKLYGA</sequence>
<dbReference type="Pfam" id="PF22599">
    <property type="entry name" value="SecDF_P1_head"/>
    <property type="match status" value="1"/>
</dbReference>
<keyword evidence="3 9" id="KW-1003">Cell membrane</keyword>
<feature type="transmembrane region" description="Helical" evidence="9">
    <location>
        <begin position="251"/>
        <end position="269"/>
    </location>
</feature>
<evidence type="ECO:0000256" key="3">
    <source>
        <dbReference type="ARBA" id="ARBA00022475"/>
    </source>
</evidence>
<evidence type="ECO:0000256" key="1">
    <source>
        <dbReference type="ARBA" id="ARBA00004651"/>
    </source>
</evidence>
<feature type="domain" description="Protein export membrane protein SecD/SecF C-terminal" evidence="10">
    <location>
        <begin position="227"/>
        <end position="392"/>
    </location>
</feature>
<dbReference type="HAMAP" id="MF_01463_B">
    <property type="entry name" value="SecD_B"/>
    <property type="match status" value="1"/>
</dbReference>
<evidence type="ECO:0000256" key="6">
    <source>
        <dbReference type="ARBA" id="ARBA00022989"/>
    </source>
</evidence>
<dbReference type="RefSeq" id="WP_013120086.1">
    <property type="nucleotide sequence ID" value="NC_014152.1"/>
</dbReference>
<feature type="transmembrane region" description="Helical" evidence="9">
    <location>
        <begin position="276"/>
        <end position="295"/>
    </location>
</feature>
<feature type="domain" description="Protein translocase subunit SecDF P1" evidence="11">
    <location>
        <begin position="63"/>
        <end position="120"/>
    </location>
</feature>
<dbReference type="InterPro" id="IPR022646">
    <property type="entry name" value="SecD/SecF_CS"/>
</dbReference>
<dbReference type="Gene3D" id="3.30.70.3220">
    <property type="match status" value="1"/>
</dbReference>
<proteinExistence type="inferred from homology"/>
<dbReference type="InterPro" id="IPR048634">
    <property type="entry name" value="SecD_SecF_C"/>
</dbReference>
<dbReference type="Gene3D" id="1.20.1640.10">
    <property type="entry name" value="Multidrug efflux transporter AcrB transmembrane domain"/>
    <property type="match status" value="1"/>
</dbReference>
<evidence type="ECO:0000256" key="2">
    <source>
        <dbReference type="ARBA" id="ARBA00022448"/>
    </source>
</evidence>
<reference evidence="13 14" key="1">
    <citation type="submission" date="2010-05" db="EMBL/GenBank/DDBJ databases">
        <title>Complete sequence of Thermincola sp. JR.</title>
        <authorList>
            <consortium name="US DOE Joint Genome Institute"/>
            <person name="Lucas S."/>
            <person name="Copeland A."/>
            <person name="Lapidus A."/>
            <person name="Cheng J.-F."/>
            <person name="Bruce D."/>
            <person name="Goodwin L."/>
            <person name="Pitluck S."/>
            <person name="Chertkov O."/>
            <person name="Detter J.C."/>
            <person name="Han C."/>
            <person name="Tapia R."/>
            <person name="Land M."/>
            <person name="Hauser L."/>
            <person name="Kyrpides N."/>
            <person name="Mikhailova N."/>
            <person name="Hazen T.C."/>
            <person name="Woyke T."/>
        </authorList>
    </citation>
    <scope>NUCLEOTIDE SEQUENCE [LARGE SCALE GENOMIC DNA]</scope>
    <source>
        <strain evidence="13 14">JR</strain>
    </source>
</reference>
<name>D5XEJ6_THEPJ</name>
<dbReference type="NCBIfam" id="TIGR00916">
    <property type="entry name" value="2A0604s01"/>
    <property type="match status" value="1"/>
</dbReference>
<dbReference type="GO" id="GO:0065002">
    <property type="term" value="P:intracellular protein transmembrane transport"/>
    <property type="evidence" value="ECO:0007669"/>
    <property type="project" value="UniProtKB-UniRule"/>
</dbReference>
<dbReference type="GO" id="GO:0015450">
    <property type="term" value="F:protein-transporting ATPase activity"/>
    <property type="evidence" value="ECO:0007669"/>
    <property type="project" value="InterPro"/>
</dbReference>
<keyword evidence="8 9" id="KW-0472">Membrane</keyword>
<evidence type="ECO:0000313" key="14">
    <source>
        <dbReference type="Proteomes" id="UP000002377"/>
    </source>
</evidence>
<dbReference type="PRINTS" id="PR00702">
    <property type="entry name" value="ACRIFLAVINRP"/>
</dbReference>
<feature type="transmembrane region" description="Helical" evidence="9">
    <location>
        <begin position="301"/>
        <end position="322"/>
    </location>
</feature>
<keyword evidence="14" id="KW-1185">Reference proteome</keyword>
<dbReference type="PANTHER" id="PTHR30081:SF1">
    <property type="entry name" value="PROTEIN TRANSLOCASE SUBUNIT SECD"/>
    <property type="match status" value="1"/>
</dbReference>
<dbReference type="GO" id="GO:0005886">
    <property type="term" value="C:plasma membrane"/>
    <property type="evidence" value="ECO:0007669"/>
    <property type="project" value="UniProtKB-SubCell"/>
</dbReference>
<evidence type="ECO:0000256" key="5">
    <source>
        <dbReference type="ARBA" id="ARBA00022927"/>
    </source>
</evidence>
<dbReference type="EMBL" id="CP002028">
    <property type="protein sequence ID" value="ADG82067.1"/>
    <property type="molecule type" value="Genomic_DNA"/>
</dbReference>
<dbReference type="HOGENOM" id="CLU_007894_4_2_9"/>
<keyword evidence="7 9" id="KW-0811">Translocation</keyword>
<dbReference type="AlphaFoldDB" id="D5XEJ6"/>
<evidence type="ECO:0000256" key="7">
    <source>
        <dbReference type="ARBA" id="ARBA00023010"/>
    </source>
</evidence>
<dbReference type="InterPro" id="IPR022813">
    <property type="entry name" value="SecD/SecF_arch_bac"/>
</dbReference>
<dbReference type="Pfam" id="PF07549">
    <property type="entry name" value="Sec_GG"/>
    <property type="match status" value="1"/>
</dbReference>
<feature type="transmembrane region" description="Helical" evidence="9">
    <location>
        <begin position="371"/>
        <end position="395"/>
    </location>
</feature>
<evidence type="ECO:0000256" key="8">
    <source>
        <dbReference type="ARBA" id="ARBA00023136"/>
    </source>
</evidence>
<keyword evidence="2 9" id="KW-0813">Transport</keyword>
<dbReference type="PANTHER" id="PTHR30081">
    <property type="entry name" value="PROTEIN-EXPORT MEMBRANE PROTEIN SEC"/>
    <property type="match status" value="1"/>
</dbReference>
<comment type="subcellular location">
    <subcellularLocation>
        <location evidence="1 9">Cell membrane</location>
        <topology evidence="1 9">Multi-pass membrane protein</topology>
    </subcellularLocation>
</comment>
<dbReference type="FunFam" id="1.20.1640.10:FF:000004">
    <property type="entry name" value="Protein translocase subunit SecD"/>
    <property type="match status" value="1"/>
</dbReference>
<dbReference type="InterPro" id="IPR005791">
    <property type="entry name" value="SecD"/>
</dbReference>
<dbReference type="SUPFAM" id="SSF82866">
    <property type="entry name" value="Multidrug efflux transporter AcrB transmembrane domain"/>
    <property type="match status" value="1"/>
</dbReference>
<accession>D5XEJ6</accession>
<dbReference type="OrthoDB" id="9805019at2"/>
<dbReference type="GO" id="GO:0006605">
    <property type="term" value="P:protein targeting"/>
    <property type="evidence" value="ECO:0007669"/>
    <property type="project" value="UniProtKB-UniRule"/>
</dbReference>
<dbReference type="Proteomes" id="UP000002377">
    <property type="component" value="Chromosome"/>
</dbReference>
<protein>
    <recommendedName>
        <fullName evidence="9">Protein translocase subunit SecD</fullName>
    </recommendedName>
</protein>
<evidence type="ECO:0000259" key="12">
    <source>
        <dbReference type="Pfam" id="PF22599"/>
    </source>
</evidence>
<comment type="caution">
    <text evidence="9">Lacks conserved residue(s) required for the propagation of feature annotation.</text>
</comment>
<feature type="transmembrane region" description="Helical" evidence="9">
    <location>
        <begin position="343"/>
        <end position="365"/>
    </location>
</feature>
<organism evidence="13 14">
    <name type="scientific">Thermincola potens (strain JR)</name>
    <dbReference type="NCBI Taxonomy" id="635013"/>
    <lineage>
        <taxon>Bacteria</taxon>
        <taxon>Bacillati</taxon>
        <taxon>Bacillota</taxon>
        <taxon>Clostridia</taxon>
        <taxon>Eubacteriales</taxon>
        <taxon>Thermincolaceae</taxon>
        <taxon>Thermincola</taxon>
    </lineage>
</organism>
<comment type="similarity">
    <text evidence="9">Belongs to the SecD/SecF family. SecD subfamily.</text>
</comment>
<dbReference type="Pfam" id="PF02355">
    <property type="entry name" value="SecD_SecF_C"/>
    <property type="match status" value="1"/>
</dbReference>
<dbReference type="KEGG" id="tjr:TherJR_1203"/>
<dbReference type="STRING" id="635013.TherJR_1203"/>